<dbReference type="AlphaFoldDB" id="A0A6C0HFM9"/>
<dbReference type="EMBL" id="MN739943">
    <property type="protein sequence ID" value="QHT78955.1"/>
    <property type="molecule type" value="Genomic_DNA"/>
</dbReference>
<evidence type="ECO:0000313" key="1">
    <source>
        <dbReference type="EMBL" id="QHT78955.1"/>
    </source>
</evidence>
<proteinExistence type="predicted"/>
<protein>
    <submittedName>
        <fullName evidence="1">Uncharacterized protein</fullName>
    </submittedName>
</protein>
<reference evidence="1" key="1">
    <citation type="journal article" date="2020" name="Nature">
        <title>Giant virus diversity and host interactions through global metagenomics.</title>
        <authorList>
            <person name="Schulz F."/>
            <person name="Roux S."/>
            <person name="Paez-Espino D."/>
            <person name="Jungbluth S."/>
            <person name="Walsh D.A."/>
            <person name="Denef V.J."/>
            <person name="McMahon K.D."/>
            <person name="Konstantinidis K.T."/>
            <person name="Eloe-Fadrosh E.A."/>
            <person name="Kyrpides N.C."/>
            <person name="Woyke T."/>
        </authorList>
    </citation>
    <scope>NUCLEOTIDE SEQUENCE</scope>
    <source>
        <strain evidence="1">GVMAG-M-3300023179-97</strain>
    </source>
</reference>
<sequence length="114" mass="13484">MKFPIKREDLKGYELDKANGEIKEKKFQKKLDELVVGICTIFEYMFPACHKEKRFYYHLESLELDSIPLFDEKGFYVNKPGHTLNILISKLKEKFIGCDISVDILKTYLIIDWS</sequence>
<accession>A0A6C0HFM9</accession>
<organism evidence="1">
    <name type="scientific">viral metagenome</name>
    <dbReference type="NCBI Taxonomy" id="1070528"/>
    <lineage>
        <taxon>unclassified sequences</taxon>
        <taxon>metagenomes</taxon>
        <taxon>organismal metagenomes</taxon>
    </lineage>
</organism>
<name>A0A6C0HFM9_9ZZZZ</name>